<evidence type="ECO:0000313" key="3">
    <source>
        <dbReference type="EMBL" id="KUJ21924.1"/>
    </source>
</evidence>
<dbReference type="PROSITE" id="PS51186">
    <property type="entry name" value="GNAT"/>
    <property type="match status" value="1"/>
</dbReference>
<dbReference type="EMBL" id="KQ947407">
    <property type="protein sequence ID" value="KUJ21924.1"/>
    <property type="molecule type" value="Genomic_DNA"/>
</dbReference>
<dbReference type="Gene3D" id="3.40.630.30">
    <property type="match status" value="1"/>
</dbReference>
<dbReference type="InterPro" id="IPR000182">
    <property type="entry name" value="GNAT_dom"/>
</dbReference>
<feature type="region of interest" description="Disordered" evidence="1">
    <location>
        <begin position="87"/>
        <end position="120"/>
    </location>
</feature>
<dbReference type="GO" id="GO:0016747">
    <property type="term" value="F:acyltransferase activity, transferring groups other than amino-acyl groups"/>
    <property type="evidence" value="ECO:0007669"/>
    <property type="project" value="InterPro"/>
</dbReference>
<dbReference type="PANTHER" id="PTHR42791:SF2">
    <property type="entry name" value="N-ACETYLTRANSFERASE DOMAIN-CONTAINING PROTEIN"/>
    <property type="match status" value="1"/>
</dbReference>
<dbReference type="SUPFAM" id="SSF55729">
    <property type="entry name" value="Acyl-CoA N-acyltransferases (Nat)"/>
    <property type="match status" value="1"/>
</dbReference>
<accession>A0A194XPC6</accession>
<dbReference type="GeneID" id="28816899"/>
<dbReference type="RefSeq" id="XP_018076279.1">
    <property type="nucleotide sequence ID" value="XM_018207173.1"/>
</dbReference>
<organism evidence="3 4">
    <name type="scientific">Mollisia scopiformis</name>
    <name type="common">Conifer needle endophyte fungus</name>
    <name type="synonym">Phialocephala scopiformis</name>
    <dbReference type="NCBI Taxonomy" id="149040"/>
    <lineage>
        <taxon>Eukaryota</taxon>
        <taxon>Fungi</taxon>
        <taxon>Dikarya</taxon>
        <taxon>Ascomycota</taxon>
        <taxon>Pezizomycotina</taxon>
        <taxon>Leotiomycetes</taxon>
        <taxon>Helotiales</taxon>
        <taxon>Mollisiaceae</taxon>
        <taxon>Mollisia</taxon>
    </lineage>
</organism>
<keyword evidence="4" id="KW-1185">Reference proteome</keyword>
<dbReference type="KEGG" id="psco:LY89DRAFT_389109"/>
<reference evidence="3 4" key="1">
    <citation type="submission" date="2015-10" db="EMBL/GenBank/DDBJ databases">
        <title>Full genome of DAOMC 229536 Phialocephala scopiformis, a fungal endophyte of spruce producing the potent anti-insectan compound rugulosin.</title>
        <authorList>
            <consortium name="DOE Joint Genome Institute"/>
            <person name="Walker A.K."/>
            <person name="Frasz S.L."/>
            <person name="Seifert K.A."/>
            <person name="Miller J.D."/>
            <person name="Mondo S.J."/>
            <person name="Labutti K."/>
            <person name="Lipzen A."/>
            <person name="Dockter R."/>
            <person name="Kennedy M."/>
            <person name="Grigoriev I.V."/>
            <person name="Spatafora J.W."/>
        </authorList>
    </citation>
    <scope>NUCLEOTIDE SEQUENCE [LARGE SCALE GENOMIC DNA]</scope>
    <source>
        <strain evidence="3 4">CBS 120377</strain>
    </source>
</reference>
<evidence type="ECO:0000259" key="2">
    <source>
        <dbReference type="PROSITE" id="PS51186"/>
    </source>
</evidence>
<name>A0A194XPC6_MOLSC</name>
<dbReference type="InterPro" id="IPR016181">
    <property type="entry name" value="Acyl_CoA_acyltransferase"/>
</dbReference>
<dbReference type="PANTHER" id="PTHR42791">
    <property type="entry name" value="GNAT FAMILY ACETYLTRANSFERASE"/>
    <property type="match status" value="1"/>
</dbReference>
<gene>
    <name evidence="3" type="ORF">LY89DRAFT_389109</name>
</gene>
<proteinExistence type="predicted"/>
<dbReference type="InterPro" id="IPR052523">
    <property type="entry name" value="Trichothecene_AcTrans"/>
</dbReference>
<feature type="domain" description="N-acetyltransferase" evidence="2">
    <location>
        <begin position="62"/>
        <end position="225"/>
    </location>
</feature>
<dbReference type="InParanoid" id="A0A194XPC6"/>
<feature type="compositionally biased region" description="Pro residues" evidence="1">
    <location>
        <begin position="105"/>
        <end position="116"/>
    </location>
</feature>
<dbReference type="Proteomes" id="UP000070700">
    <property type="component" value="Unassembled WGS sequence"/>
</dbReference>
<dbReference type="OrthoDB" id="410198at2759"/>
<evidence type="ECO:0000256" key="1">
    <source>
        <dbReference type="SAM" id="MobiDB-lite"/>
    </source>
</evidence>
<protein>
    <recommendedName>
        <fullName evidence="2">N-acetyltransferase domain-containing protein</fullName>
    </recommendedName>
</protein>
<evidence type="ECO:0000313" key="4">
    <source>
        <dbReference type="Proteomes" id="UP000070700"/>
    </source>
</evidence>
<dbReference type="Pfam" id="PF00583">
    <property type="entry name" value="Acetyltransf_1"/>
    <property type="match status" value="1"/>
</dbReference>
<sequence>MTSSVTLLPAEPSDIPTLITISHAAFEQDTHTRFKALYAGYNHGEGMSSPLSSWINDTSKGAVIKAVSPSHEIVGWAAWRYINFQPTDAPPSPPSPTKTQTQEDPFPPPPKPPSNPSVPKIKHLATLTDAAMTHYSSLLTPPGVRCLILMGINVAPSHQSHGVGSSLIRWGTRLADEQRVYTWVSSSHDGYRAFEKCGFREVGRLELSLDDFVEDEGVGEEKWGEYVWRYMRRGVGGV</sequence>
<dbReference type="AlphaFoldDB" id="A0A194XPC6"/>